<sequence>MDNQYLNVIGFGGLFINAILLVKVATHEKRKFMLN</sequence>
<comment type="caution">
    <text evidence="2">The sequence shown here is derived from an EMBL/GenBank/DDBJ whole genome shotgun (WGS) entry which is preliminary data.</text>
</comment>
<evidence type="ECO:0000313" key="2">
    <source>
        <dbReference type="EMBL" id="TNP15716.1"/>
    </source>
</evidence>
<organism evidence="2 3">
    <name type="scientific">Bacillus tropicus</name>
    <dbReference type="NCBI Taxonomy" id="2026188"/>
    <lineage>
        <taxon>Bacteria</taxon>
        <taxon>Bacillati</taxon>
        <taxon>Bacillota</taxon>
        <taxon>Bacilli</taxon>
        <taxon>Bacillales</taxon>
        <taxon>Bacillaceae</taxon>
        <taxon>Bacillus</taxon>
        <taxon>Bacillus cereus group</taxon>
    </lineage>
</organism>
<proteinExistence type="predicted"/>
<gene>
    <name evidence="2" type="ORF">FHY71_11270</name>
</gene>
<evidence type="ECO:0000256" key="1">
    <source>
        <dbReference type="SAM" id="Phobius"/>
    </source>
</evidence>
<name>A0A4Y6F8V1_9BACI</name>
<reference evidence="2 3" key="1">
    <citation type="submission" date="2019-06" db="EMBL/GenBank/DDBJ databases">
        <title>Biocontrol Bacillus strains from Vietnam.</title>
        <authorList>
            <person name="Borriss R."/>
            <person name="Lasch P."/>
            <person name="Thanh Tam L.T."/>
            <person name="Luong P.T."/>
            <person name="Phuong Thao L.T."/>
            <person name="Kim Chung L.T."/>
        </authorList>
    </citation>
    <scope>NUCLEOTIDE SEQUENCE [LARGE SCALE GENOMIC DNA]</scope>
    <source>
        <strain evidence="2 3">SN1</strain>
    </source>
</reference>
<keyword evidence="1" id="KW-0472">Membrane</keyword>
<keyword evidence="1" id="KW-0812">Transmembrane</keyword>
<feature type="transmembrane region" description="Helical" evidence="1">
    <location>
        <begin position="6"/>
        <end position="25"/>
    </location>
</feature>
<dbReference type="AlphaFoldDB" id="A0A4Y6F8V1"/>
<protein>
    <submittedName>
        <fullName evidence="2">ABC transporter</fullName>
    </submittedName>
</protein>
<dbReference type="EMBL" id="VEPV01000003">
    <property type="protein sequence ID" value="TNP15716.1"/>
    <property type="molecule type" value="Genomic_DNA"/>
</dbReference>
<accession>A0A4Y6F8V1</accession>
<keyword evidence="1" id="KW-1133">Transmembrane helix</keyword>
<evidence type="ECO:0000313" key="3">
    <source>
        <dbReference type="Proteomes" id="UP000312495"/>
    </source>
</evidence>
<dbReference type="Proteomes" id="UP000312495">
    <property type="component" value="Unassembled WGS sequence"/>
</dbReference>